<reference evidence="4 5" key="1">
    <citation type="submission" date="2023-09" db="EMBL/GenBank/DDBJ databases">
        <title>Micromonospora halotolerans DSM 45598 genome sequence.</title>
        <authorList>
            <person name="Mo P."/>
        </authorList>
    </citation>
    <scope>NUCLEOTIDE SEQUENCE [LARGE SCALE GENOMIC DNA]</scope>
    <source>
        <strain evidence="4 5">DSM 45598</strain>
    </source>
</reference>
<proteinExistence type="inferred from homology"/>
<dbReference type="Pfam" id="PF00067">
    <property type="entry name" value="p450"/>
    <property type="match status" value="2"/>
</dbReference>
<feature type="region of interest" description="Disordered" evidence="3">
    <location>
        <begin position="404"/>
        <end position="424"/>
    </location>
</feature>
<dbReference type="SUPFAM" id="SSF48264">
    <property type="entry name" value="Cytochrome P450"/>
    <property type="match status" value="1"/>
</dbReference>
<keyword evidence="2" id="KW-0408">Iron</keyword>
<protein>
    <submittedName>
        <fullName evidence="4">Cytochrome P450</fullName>
    </submittedName>
</protein>
<dbReference type="Proteomes" id="UP001303001">
    <property type="component" value="Chromosome"/>
</dbReference>
<gene>
    <name evidence="4" type="ORF">RMN56_00295</name>
</gene>
<dbReference type="PRINTS" id="PR00359">
    <property type="entry name" value="BP450"/>
</dbReference>
<dbReference type="InterPro" id="IPR001128">
    <property type="entry name" value="Cyt_P450"/>
</dbReference>
<keyword evidence="2" id="KW-0349">Heme</keyword>
<dbReference type="PRINTS" id="PR00385">
    <property type="entry name" value="P450"/>
</dbReference>
<dbReference type="PANTHER" id="PTHR46696:SF1">
    <property type="entry name" value="CYTOCHROME P450 YJIB-RELATED"/>
    <property type="match status" value="1"/>
</dbReference>
<comment type="similarity">
    <text evidence="1 2">Belongs to the cytochrome P450 family.</text>
</comment>
<evidence type="ECO:0000313" key="4">
    <source>
        <dbReference type="EMBL" id="WNM39830.1"/>
    </source>
</evidence>
<dbReference type="PROSITE" id="PS00086">
    <property type="entry name" value="CYTOCHROME_P450"/>
    <property type="match status" value="1"/>
</dbReference>
<dbReference type="PANTHER" id="PTHR46696">
    <property type="entry name" value="P450, PUTATIVE (EUROFUNG)-RELATED"/>
    <property type="match status" value="1"/>
</dbReference>
<evidence type="ECO:0000256" key="1">
    <source>
        <dbReference type="ARBA" id="ARBA00010617"/>
    </source>
</evidence>
<evidence type="ECO:0000256" key="3">
    <source>
        <dbReference type="SAM" id="MobiDB-lite"/>
    </source>
</evidence>
<dbReference type="EMBL" id="CP134876">
    <property type="protein sequence ID" value="WNM39830.1"/>
    <property type="molecule type" value="Genomic_DNA"/>
</dbReference>
<dbReference type="InterPro" id="IPR017972">
    <property type="entry name" value="Cyt_P450_CS"/>
</dbReference>
<keyword evidence="5" id="KW-1185">Reference proteome</keyword>
<organism evidence="4 5">
    <name type="scientific">Micromonospora halotolerans</name>
    <dbReference type="NCBI Taxonomy" id="709879"/>
    <lineage>
        <taxon>Bacteria</taxon>
        <taxon>Bacillati</taxon>
        <taxon>Actinomycetota</taxon>
        <taxon>Actinomycetes</taxon>
        <taxon>Micromonosporales</taxon>
        <taxon>Micromonosporaceae</taxon>
        <taxon>Micromonospora</taxon>
    </lineage>
</organism>
<name>A0ABY9ZXA6_9ACTN</name>
<evidence type="ECO:0000313" key="5">
    <source>
        <dbReference type="Proteomes" id="UP001303001"/>
    </source>
</evidence>
<dbReference type="InterPro" id="IPR036396">
    <property type="entry name" value="Cyt_P450_sf"/>
</dbReference>
<keyword evidence="2" id="KW-0503">Monooxygenase</keyword>
<sequence length="424" mass="46060">MDPADALALLMSPSGRVDPYPTYERLRAHGTVVQAGPVFYVVTGYTEADAILRDARFGVMDDDLRDQFLPGWRESPAVLSISRSMLRTNPPDHSRMRRLAAGAFTPRRIAVMRDVVEAQADRLIDGMLARGRDGAPVDFMAEFAYPLPVGVICALLGVPAADRPLFRRWATDLTGVLEPEITPEELAVADRGASELRDYFSELVAARRRAPADDLTTALVQAHDNDGDRLSGDELLANLIVLLVAGFETTTNLLGNGLVVLLDHPRDAAALRDHPEFAPGYVEELLRYDSPVQLTSRMSTEPSRHGGVDLPAGSWLIVMLGAANRDPGRYPEPERFDPWRPQVHPLSFGAGPHYCLGAGLARLEAQVAFPLLLRRLPGLALAGRSERRVRLTLRGYATLPVTVGDEASPVTDRGTPAGATGSTP</sequence>
<keyword evidence="2" id="KW-0560">Oxidoreductase</keyword>
<dbReference type="InterPro" id="IPR002397">
    <property type="entry name" value="Cyt_P450_B"/>
</dbReference>
<accession>A0ABY9ZXA6</accession>
<dbReference type="Gene3D" id="1.10.630.10">
    <property type="entry name" value="Cytochrome P450"/>
    <property type="match status" value="1"/>
</dbReference>
<keyword evidence="2" id="KW-0479">Metal-binding</keyword>
<evidence type="ECO:0000256" key="2">
    <source>
        <dbReference type="RuleBase" id="RU000461"/>
    </source>
</evidence>
<dbReference type="CDD" id="cd20625">
    <property type="entry name" value="CYP164-like"/>
    <property type="match status" value="1"/>
</dbReference>